<evidence type="ECO:0000259" key="3">
    <source>
        <dbReference type="Pfam" id="PF17853"/>
    </source>
</evidence>
<feature type="domain" description="CdaR GGDEF-like" evidence="3">
    <location>
        <begin position="71"/>
        <end position="183"/>
    </location>
</feature>
<evidence type="ECO:0000256" key="1">
    <source>
        <dbReference type="ARBA" id="ARBA00006754"/>
    </source>
</evidence>
<comment type="similarity">
    <text evidence="1">Belongs to the CdaR family.</text>
</comment>
<evidence type="ECO:0000313" key="5">
    <source>
        <dbReference type="Proteomes" id="UP000053429"/>
    </source>
</evidence>
<feature type="domain" description="PucR C-terminal helix-turn-helix" evidence="2">
    <location>
        <begin position="237"/>
        <end position="295"/>
    </location>
</feature>
<dbReference type="PANTHER" id="PTHR33744">
    <property type="entry name" value="CARBOHYDRATE DIACID REGULATOR"/>
    <property type="match status" value="1"/>
</dbReference>
<dbReference type="STRING" id="661399.AQJ67_43385"/>
<organism evidence="4 5">
    <name type="scientific">Streptomyces caeruleatus</name>
    <dbReference type="NCBI Taxonomy" id="661399"/>
    <lineage>
        <taxon>Bacteria</taxon>
        <taxon>Bacillati</taxon>
        <taxon>Actinomycetota</taxon>
        <taxon>Actinomycetes</taxon>
        <taxon>Kitasatosporales</taxon>
        <taxon>Streptomycetaceae</taxon>
        <taxon>Streptomyces</taxon>
    </lineage>
</organism>
<evidence type="ECO:0000259" key="2">
    <source>
        <dbReference type="Pfam" id="PF13556"/>
    </source>
</evidence>
<sequence>MQEFFDSCTIALPMAERPEAMRRLSADLFDGMEQLSLFIGKEFAECRARWLAGFARGRITLVNAILEGRPVDLASTVQRLGYDLTLHHIALILTCEEPVPDGVGGLKDTARNLLEAAGCSSTLLLPVGTTRLWAWGGRSTARPTAFRHIEKPLSVPAHIQAFSGLPGDGITGFSQSHFQARACEPLETVAETRPAGVRDYGALELLLLLGNEMPAATDFVVRELGPLAADDKSTAALRETVLCYLEQERSVAATAERLYVAKNTVLYRVRKAEHLLGKSLRELGEDRLRLHSALYLVHKLGTGMLAPREKGAPPAATRRRSA</sequence>
<dbReference type="EMBL" id="LMWY01000070">
    <property type="protein sequence ID" value="KUN90902.1"/>
    <property type="molecule type" value="Genomic_DNA"/>
</dbReference>
<dbReference type="InterPro" id="IPR025736">
    <property type="entry name" value="PucR_C-HTH_dom"/>
</dbReference>
<dbReference type="RefSeq" id="WP_062725564.1">
    <property type="nucleotide sequence ID" value="NZ_KQ948951.1"/>
</dbReference>
<dbReference type="AlphaFoldDB" id="A0A101TEJ5"/>
<dbReference type="Pfam" id="PF17853">
    <property type="entry name" value="GGDEF_2"/>
    <property type="match status" value="1"/>
</dbReference>
<reference evidence="4 5" key="1">
    <citation type="submission" date="2015-10" db="EMBL/GenBank/DDBJ databases">
        <title>Draft genome sequence of Streptomyces caeruleatus NRRL B-24802, type strain for the species Streptomyces caeruleatus.</title>
        <authorList>
            <person name="Ruckert C."/>
            <person name="Winkler A."/>
            <person name="Kalinowski J."/>
            <person name="Kampfer P."/>
            <person name="Glaeser S."/>
        </authorList>
    </citation>
    <scope>NUCLEOTIDE SEQUENCE [LARGE SCALE GENOMIC DNA]</scope>
    <source>
        <strain evidence="4 5">NRRL B-24802</strain>
    </source>
</reference>
<dbReference type="OrthoDB" id="3663486at2"/>
<dbReference type="InterPro" id="IPR041522">
    <property type="entry name" value="CdaR_GGDEF"/>
</dbReference>
<accession>A0A101TEJ5</accession>
<dbReference type="PANTHER" id="PTHR33744:SF1">
    <property type="entry name" value="DNA-BINDING TRANSCRIPTIONAL ACTIVATOR ADER"/>
    <property type="match status" value="1"/>
</dbReference>
<evidence type="ECO:0008006" key="6">
    <source>
        <dbReference type="Google" id="ProtNLM"/>
    </source>
</evidence>
<dbReference type="Pfam" id="PF13556">
    <property type="entry name" value="HTH_30"/>
    <property type="match status" value="1"/>
</dbReference>
<comment type="caution">
    <text evidence="4">The sequence shown here is derived from an EMBL/GenBank/DDBJ whole genome shotgun (WGS) entry which is preliminary data.</text>
</comment>
<proteinExistence type="inferred from homology"/>
<dbReference type="Gene3D" id="1.10.10.2840">
    <property type="entry name" value="PucR C-terminal helix-turn-helix domain"/>
    <property type="match status" value="1"/>
</dbReference>
<dbReference type="Proteomes" id="UP000053429">
    <property type="component" value="Unassembled WGS sequence"/>
</dbReference>
<dbReference type="InterPro" id="IPR051448">
    <property type="entry name" value="CdaR-like_regulators"/>
</dbReference>
<keyword evidence="5" id="KW-1185">Reference proteome</keyword>
<evidence type="ECO:0000313" key="4">
    <source>
        <dbReference type="EMBL" id="KUN90902.1"/>
    </source>
</evidence>
<dbReference type="InterPro" id="IPR042070">
    <property type="entry name" value="PucR_C-HTH_sf"/>
</dbReference>
<name>A0A101TEJ5_9ACTN</name>
<protein>
    <recommendedName>
        <fullName evidence="6">PucR C-terminal helix-turn-helix domain-containing protein</fullName>
    </recommendedName>
</protein>
<gene>
    <name evidence="4" type="ORF">AQJ67_43385</name>
</gene>